<dbReference type="EMBL" id="JBHUFB010000001">
    <property type="protein sequence ID" value="MFD1810661.1"/>
    <property type="molecule type" value="Genomic_DNA"/>
</dbReference>
<evidence type="ECO:0000313" key="1">
    <source>
        <dbReference type="EMBL" id="MFD1810661.1"/>
    </source>
</evidence>
<organism evidence="1 2">
    <name type="scientific">Rhodococcus gannanensis</name>
    <dbReference type="NCBI Taxonomy" id="1960308"/>
    <lineage>
        <taxon>Bacteria</taxon>
        <taxon>Bacillati</taxon>
        <taxon>Actinomycetota</taxon>
        <taxon>Actinomycetes</taxon>
        <taxon>Mycobacteriales</taxon>
        <taxon>Nocardiaceae</taxon>
        <taxon>Rhodococcus</taxon>
    </lineage>
</organism>
<dbReference type="RefSeq" id="WP_378483221.1">
    <property type="nucleotide sequence ID" value="NZ_JBHUFB010000001.1"/>
</dbReference>
<proteinExistence type="predicted"/>
<gene>
    <name evidence="1" type="ORF">ACFSJG_00405</name>
</gene>
<reference evidence="2" key="1">
    <citation type="journal article" date="2019" name="Int. J. Syst. Evol. Microbiol.">
        <title>The Global Catalogue of Microorganisms (GCM) 10K type strain sequencing project: providing services to taxonomists for standard genome sequencing and annotation.</title>
        <authorList>
            <consortium name="The Broad Institute Genomics Platform"/>
            <consortium name="The Broad Institute Genome Sequencing Center for Infectious Disease"/>
            <person name="Wu L."/>
            <person name="Ma J."/>
        </authorList>
    </citation>
    <scope>NUCLEOTIDE SEQUENCE [LARGE SCALE GENOMIC DNA]</scope>
    <source>
        <strain evidence="2">DT72</strain>
    </source>
</reference>
<name>A0ABW4NXV9_9NOCA</name>
<accession>A0ABW4NXV9</accession>
<protein>
    <submittedName>
        <fullName evidence="1">Uncharacterized protein</fullName>
    </submittedName>
</protein>
<sequence length="46" mass="5004">MRIHVHCIELSIPEFPRSSARFRGGPTVMTVAGALDSAALEEFTTT</sequence>
<evidence type="ECO:0000313" key="2">
    <source>
        <dbReference type="Proteomes" id="UP001597286"/>
    </source>
</evidence>
<dbReference type="Proteomes" id="UP001597286">
    <property type="component" value="Unassembled WGS sequence"/>
</dbReference>
<keyword evidence="2" id="KW-1185">Reference proteome</keyword>
<comment type="caution">
    <text evidence="1">The sequence shown here is derived from an EMBL/GenBank/DDBJ whole genome shotgun (WGS) entry which is preliminary data.</text>
</comment>